<evidence type="ECO:0000256" key="1">
    <source>
        <dbReference type="SAM" id="MobiDB-lite"/>
    </source>
</evidence>
<evidence type="ECO:0000313" key="3">
    <source>
        <dbReference type="Proteomes" id="UP001227386"/>
    </source>
</evidence>
<geneLocation type="plasmid" evidence="2 3">
    <name>unnamed</name>
</geneLocation>
<evidence type="ECO:0000313" key="2">
    <source>
        <dbReference type="EMBL" id="WGO96405.1"/>
    </source>
</evidence>
<sequence length="217" mass="23752">MAHKHETREAWLNFVARGMGPAFAALDAPLPERVRIAIGFTSTGRRSKRIGECWDNRCSEDGHFEIFIRPDLAEGQNLMPLEIAAILGHELVHAAVGIPAGHGKDFRRVAKGIGLTGPMRSTTAGPEFKSLIQPILDAAGPLPHARLMSGAGEDDTSTRPKKQSKRHIKCTCAECGYVVRTARKWLDEIGKPHCPKHGEMTVEETAEPEEDEDSGDE</sequence>
<gene>
    <name evidence="2" type="ORF">QCD61_28320</name>
</gene>
<reference evidence="2 3" key="1">
    <citation type="journal article" date="2012" name="Appl. Soil Ecol.">
        <title>Isolation and characterization of new plant growth-promoting bacterial endophytes.</title>
        <authorList>
            <person name="Rashid S."/>
            <person name="Charles T.C."/>
            <person name="Glick B.R."/>
        </authorList>
    </citation>
    <scope>NUCLEOTIDE SEQUENCE [LARGE SCALE GENOMIC DNA]</scope>
    <source>
        <strain evidence="2 3">YsS1</strain>
        <plasmid evidence="2 3">unnamed</plasmid>
    </source>
</reference>
<proteinExistence type="predicted"/>
<keyword evidence="2" id="KW-0614">Plasmid</keyword>
<dbReference type="RefSeq" id="WP_280944988.1">
    <property type="nucleotide sequence ID" value="NZ_CP123772.1"/>
</dbReference>
<dbReference type="EMBL" id="CP123772">
    <property type="protein sequence ID" value="WGO96405.1"/>
    <property type="molecule type" value="Genomic_DNA"/>
</dbReference>
<protein>
    <submittedName>
        <fullName evidence="2">Transcription elongation protein SprT</fullName>
    </submittedName>
</protein>
<organism evidence="2 3">
    <name type="scientific">Pseudomonas viciae</name>
    <dbReference type="NCBI Taxonomy" id="2505979"/>
    <lineage>
        <taxon>Bacteria</taxon>
        <taxon>Pseudomonadati</taxon>
        <taxon>Pseudomonadota</taxon>
        <taxon>Gammaproteobacteria</taxon>
        <taxon>Pseudomonadales</taxon>
        <taxon>Pseudomonadaceae</taxon>
        <taxon>Pseudomonas</taxon>
    </lineage>
</organism>
<feature type="region of interest" description="Disordered" evidence="1">
    <location>
        <begin position="192"/>
        <end position="217"/>
    </location>
</feature>
<keyword evidence="3" id="KW-1185">Reference proteome</keyword>
<name>A0ABY8PMH5_9PSED</name>
<dbReference type="Proteomes" id="UP001227386">
    <property type="component" value="Plasmid unnamed"/>
</dbReference>
<feature type="region of interest" description="Disordered" evidence="1">
    <location>
        <begin position="143"/>
        <end position="165"/>
    </location>
</feature>
<accession>A0ABY8PMH5</accession>
<feature type="compositionally biased region" description="Acidic residues" evidence="1">
    <location>
        <begin position="201"/>
        <end position="217"/>
    </location>
</feature>